<dbReference type="OrthoDB" id="4464568at2"/>
<evidence type="ECO:0000313" key="3">
    <source>
        <dbReference type="EMBL" id="WSA31760.1"/>
    </source>
</evidence>
<gene>
    <name evidence="2" type="ORF">GA0070608_4802</name>
    <name evidence="3" type="ORF">OIE14_27155</name>
</gene>
<keyword evidence="1" id="KW-0812">Transmembrane</keyword>
<keyword evidence="1" id="KW-1133">Transmembrane helix</keyword>
<dbReference type="Proteomes" id="UP001334804">
    <property type="component" value="Chromosome"/>
</dbReference>
<evidence type="ECO:0000256" key="1">
    <source>
        <dbReference type="SAM" id="Phobius"/>
    </source>
</evidence>
<dbReference type="STRING" id="47871.GA0070608_4802"/>
<evidence type="ECO:0000313" key="2">
    <source>
        <dbReference type="EMBL" id="SCL71941.1"/>
    </source>
</evidence>
<reference evidence="3 5" key="2">
    <citation type="submission" date="2022-10" db="EMBL/GenBank/DDBJ databases">
        <title>The complete genomes of actinobacterial strains from the NBC collection.</title>
        <authorList>
            <person name="Joergensen T.S."/>
            <person name="Alvarez Arevalo M."/>
            <person name="Sterndorff E.B."/>
            <person name="Faurdal D."/>
            <person name="Vuksanovic O."/>
            <person name="Mourched A.-S."/>
            <person name="Charusanti P."/>
            <person name="Shaw S."/>
            <person name="Blin K."/>
            <person name="Weber T."/>
        </authorList>
    </citation>
    <scope>NUCLEOTIDE SEQUENCE [LARGE SCALE GENOMIC DNA]</scope>
    <source>
        <strain evidence="3 5">NBC 01809</strain>
    </source>
</reference>
<dbReference type="EMBL" id="FMIC01000002">
    <property type="protein sequence ID" value="SCL71941.1"/>
    <property type="molecule type" value="Genomic_DNA"/>
</dbReference>
<protein>
    <submittedName>
        <fullName evidence="2">Uncharacterized protein</fullName>
    </submittedName>
</protein>
<feature type="transmembrane region" description="Helical" evidence="1">
    <location>
        <begin position="46"/>
        <end position="67"/>
    </location>
</feature>
<accession>A0A1C6W030</accession>
<dbReference type="RefSeq" id="WP_091630701.1">
    <property type="nucleotide sequence ID" value="NZ_CP109071.1"/>
</dbReference>
<evidence type="ECO:0000313" key="4">
    <source>
        <dbReference type="Proteomes" id="UP000199343"/>
    </source>
</evidence>
<proteinExistence type="predicted"/>
<name>A0A1C6W030_9ACTN</name>
<feature type="transmembrane region" description="Helical" evidence="1">
    <location>
        <begin position="12"/>
        <end position="34"/>
    </location>
</feature>
<dbReference type="EMBL" id="CP109071">
    <property type="protein sequence ID" value="WSA31760.1"/>
    <property type="molecule type" value="Genomic_DNA"/>
</dbReference>
<reference evidence="2 4" key="1">
    <citation type="submission" date="2016-06" db="EMBL/GenBank/DDBJ databases">
        <authorList>
            <person name="Kjaerup R.B."/>
            <person name="Dalgaard T.S."/>
            <person name="Juul-Madsen H.R."/>
        </authorList>
    </citation>
    <scope>NUCLEOTIDE SEQUENCE [LARGE SCALE GENOMIC DNA]</scope>
    <source>
        <strain evidence="2 4">DSM 43363</strain>
    </source>
</reference>
<dbReference type="Proteomes" id="UP000199343">
    <property type="component" value="Unassembled WGS sequence"/>
</dbReference>
<keyword evidence="5" id="KW-1185">Reference proteome</keyword>
<keyword evidence="1" id="KW-0472">Membrane</keyword>
<feature type="transmembrane region" description="Helical" evidence="1">
    <location>
        <begin position="88"/>
        <end position="110"/>
    </location>
</feature>
<dbReference type="AlphaFoldDB" id="A0A1C6W030"/>
<sequence length="163" mass="17496">MAEPRARFRTAYGAGARHLLLLAGCFAVTGWVVLRVAGEPGSVTLLLWFVGAAVAHDLVLFPVYALADRGLRRALRNRSAVPASGPSLLNHLRVPALAAGLLFLVYLPGILRQGRETYAAATGQDQQPFLVRWLLLSAALFLASGILYALRRRARSLAAPGGR</sequence>
<organism evidence="2 4">
    <name type="scientific">Micromonospora peucetia</name>
    <dbReference type="NCBI Taxonomy" id="47871"/>
    <lineage>
        <taxon>Bacteria</taxon>
        <taxon>Bacillati</taxon>
        <taxon>Actinomycetota</taxon>
        <taxon>Actinomycetes</taxon>
        <taxon>Micromonosporales</taxon>
        <taxon>Micromonosporaceae</taxon>
        <taxon>Micromonospora</taxon>
    </lineage>
</organism>
<feature type="transmembrane region" description="Helical" evidence="1">
    <location>
        <begin position="130"/>
        <end position="150"/>
    </location>
</feature>
<evidence type="ECO:0000313" key="5">
    <source>
        <dbReference type="Proteomes" id="UP001334804"/>
    </source>
</evidence>